<dbReference type="GO" id="GO:0003677">
    <property type="term" value="F:DNA binding"/>
    <property type="evidence" value="ECO:0007669"/>
    <property type="project" value="UniProtKB-KW"/>
</dbReference>
<evidence type="ECO:0000259" key="6">
    <source>
        <dbReference type="Pfam" id="PF08281"/>
    </source>
</evidence>
<dbReference type="InterPro" id="IPR014284">
    <property type="entry name" value="RNA_pol_sigma-70_dom"/>
</dbReference>
<gene>
    <name evidence="7" type="ORF">FB382_003768</name>
</gene>
<dbReference type="AlphaFoldDB" id="A0A7W3J3C3"/>
<name>A0A7W3J3C3_9ACTN</name>
<dbReference type="InterPro" id="IPR013324">
    <property type="entry name" value="RNA_pol_sigma_r3/r4-like"/>
</dbReference>
<dbReference type="SUPFAM" id="SSF88659">
    <property type="entry name" value="Sigma3 and sigma4 domains of RNA polymerase sigma factors"/>
    <property type="match status" value="1"/>
</dbReference>
<protein>
    <submittedName>
        <fullName evidence="7">RNA polymerase sigma-70 factor (ECF subfamily)</fullName>
    </submittedName>
</protein>
<dbReference type="Gene3D" id="1.10.1740.10">
    <property type="match status" value="1"/>
</dbReference>
<dbReference type="PANTHER" id="PTHR43133:SF8">
    <property type="entry name" value="RNA POLYMERASE SIGMA FACTOR HI_1459-RELATED"/>
    <property type="match status" value="1"/>
</dbReference>
<evidence type="ECO:0000256" key="3">
    <source>
        <dbReference type="ARBA" id="ARBA00023082"/>
    </source>
</evidence>
<keyword evidence="8" id="KW-1185">Reference proteome</keyword>
<accession>A0A7W3J3C3</accession>
<evidence type="ECO:0000256" key="1">
    <source>
        <dbReference type="ARBA" id="ARBA00010641"/>
    </source>
</evidence>
<dbReference type="GO" id="GO:0006352">
    <property type="term" value="P:DNA-templated transcription initiation"/>
    <property type="evidence" value="ECO:0007669"/>
    <property type="project" value="InterPro"/>
</dbReference>
<sequence length="177" mass="20197">MKGTITASEFEELYRVTARDVFAYVRRRRTGDAEEIVAETYAVAWRRRNEMPPQMFRRAWLFGVARRLLVAASRQQQRETALKRELTTLPIPEHDTATRAHTAQVMSAALRRLPREQQELLRLVAWEGLTPAELAVSLGVRPGTARVRLHRARRALASDIEVRSLVDGTAREPLSAQ</sequence>
<comment type="similarity">
    <text evidence="1">Belongs to the sigma-70 factor family. ECF subfamily.</text>
</comment>
<dbReference type="InterPro" id="IPR013249">
    <property type="entry name" value="RNA_pol_sigma70_r4_t2"/>
</dbReference>
<organism evidence="7 8">
    <name type="scientific">Nocardioides ginsengisegetis</name>
    <dbReference type="NCBI Taxonomy" id="661491"/>
    <lineage>
        <taxon>Bacteria</taxon>
        <taxon>Bacillati</taxon>
        <taxon>Actinomycetota</taxon>
        <taxon>Actinomycetes</taxon>
        <taxon>Propionibacteriales</taxon>
        <taxon>Nocardioidaceae</taxon>
        <taxon>Nocardioides</taxon>
    </lineage>
</organism>
<keyword evidence="3" id="KW-0731">Sigma factor</keyword>
<reference evidence="7 8" key="1">
    <citation type="submission" date="2020-07" db="EMBL/GenBank/DDBJ databases">
        <title>Sequencing the genomes of 1000 actinobacteria strains.</title>
        <authorList>
            <person name="Klenk H.-P."/>
        </authorList>
    </citation>
    <scope>NUCLEOTIDE SEQUENCE [LARGE SCALE GENOMIC DNA]</scope>
    <source>
        <strain evidence="7 8">DSM 21349</strain>
    </source>
</reference>
<dbReference type="InterPro" id="IPR013325">
    <property type="entry name" value="RNA_pol_sigma_r2"/>
</dbReference>
<evidence type="ECO:0000256" key="4">
    <source>
        <dbReference type="ARBA" id="ARBA00023125"/>
    </source>
</evidence>
<dbReference type="PANTHER" id="PTHR43133">
    <property type="entry name" value="RNA POLYMERASE ECF-TYPE SIGMA FACTO"/>
    <property type="match status" value="1"/>
</dbReference>
<dbReference type="GO" id="GO:0016987">
    <property type="term" value="F:sigma factor activity"/>
    <property type="evidence" value="ECO:0007669"/>
    <property type="project" value="UniProtKB-KW"/>
</dbReference>
<feature type="domain" description="RNA polymerase sigma factor 70 region 4 type 2" evidence="6">
    <location>
        <begin position="107"/>
        <end position="156"/>
    </location>
</feature>
<dbReference type="InterPro" id="IPR036388">
    <property type="entry name" value="WH-like_DNA-bd_sf"/>
</dbReference>
<evidence type="ECO:0000313" key="8">
    <source>
        <dbReference type="Proteomes" id="UP000580910"/>
    </source>
</evidence>
<dbReference type="Gene3D" id="1.10.10.10">
    <property type="entry name" value="Winged helix-like DNA-binding domain superfamily/Winged helix DNA-binding domain"/>
    <property type="match status" value="1"/>
</dbReference>
<dbReference type="EMBL" id="JACGXA010000001">
    <property type="protein sequence ID" value="MBA8805477.1"/>
    <property type="molecule type" value="Genomic_DNA"/>
</dbReference>
<dbReference type="NCBIfam" id="TIGR02937">
    <property type="entry name" value="sigma70-ECF"/>
    <property type="match status" value="1"/>
</dbReference>
<evidence type="ECO:0000256" key="2">
    <source>
        <dbReference type="ARBA" id="ARBA00023015"/>
    </source>
</evidence>
<keyword evidence="2" id="KW-0805">Transcription regulation</keyword>
<evidence type="ECO:0000313" key="7">
    <source>
        <dbReference type="EMBL" id="MBA8805477.1"/>
    </source>
</evidence>
<comment type="caution">
    <text evidence="7">The sequence shown here is derived from an EMBL/GenBank/DDBJ whole genome shotgun (WGS) entry which is preliminary data.</text>
</comment>
<proteinExistence type="inferred from homology"/>
<dbReference type="Pfam" id="PF08281">
    <property type="entry name" value="Sigma70_r4_2"/>
    <property type="match status" value="1"/>
</dbReference>
<evidence type="ECO:0000256" key="5">
    <source>
        <dbReference type="ARBA" id="ARBA00023163"/>
    </source>
</evidence>
<dbReference type="SUPFAM" id="SSF88946">
    <property type="entry name" value="Sigma2 domain of RNA polymerase sigma factors"/>
    <property type="match status" value="1"/>
</dbReference>
<dbReference type="RefSeq" id="WP_182541210.1">
    <property type="nucleotide sequence ID" value="NZ_JACGXA010000001.1"/>
</dbReference>
<dbReference type="Proteomes" id="UP000580910">
    <property type="component" value="Unassembled WGS sequence"/>
</dbReference>
<keyword evidence="5" id="KW-0804">Transcription</keyword>
<dbReference type="InterPro" id="IPR039425">
    <property type="entry name" value="RNA_pol_sigma-70-like"/>
</dbReference>
<keyword evidence="4" id="KW-0238">DNA-binding</keyword>